<dbReference type="Proteomes" id="UP000005408">
    <property type="component" value="Unassembled WGS sequence"/>
</dbReference>
<accession>A0A8W8I3B1</accession>
<proteinExistence type="predicted"/>
<reference evidence="1" key="1">
    <citation type="submission" date="2022-08" db="UniProtKB">
        <authorList>
            <consortium name="EnsemblMetazoa"/>
        </authorList>
    </citation>
    <scope>IDENTIFICATION</scope>
    <source>
        <strain evidence="1">05x7-T-G4-1.051#20</strain>
    </source>
</reference>
<dbReference type="AlphaFoldDB" id="A0A8W8I3B1"/>
<organism evidence="1 2">
    <name type="scientific">Magallana gigas</name>
    <name type="common">Pacific oyster</name>
    <name type="synonym">Crassostrea gigas</name>
    <dbReference type="NCBI Taxonomy" id="29159"/>
    <lineage>
        <taxon>Eukaryota</taxon>
        <taxon>Metazoa</taxon>
        <taxon>Spiralia</taxon>
        <taxon>Lophotrochozoa</taxon>
        <taxon>Mollusca</taxon>
        <taxon>Bivalvia</taxon>
        <taxon>Autobranchia</taxon>
        <taxon>Pteriomorphia</taxon>
        <taxon>Ostreida</taxon>
        <taxon>Ostreoidea</taxon>
        <taxon>Ostreidae</taxon>
        <taxon>Magallana</taxon>
    </lineage>
</organism>
<keyword evidence="2" id="KW-1185">Reference proteome</keyword>
<protein>
    <submittedName>
        <fullName evidence="1">Uncharacterized protein</fullName>
    </submittedName>
</protein>
<dbReference type="EnsemblMetazoa" id="G12198.1">
    <property type="protein sequence ID" value="G12198.1:cds"/>
    <property type="gene ID" value="G12198"/>
</dbReference>
<evidence type="ECO:0000313" key="1">
    <source>
        <dbReference type="EnsemblMetazoa" id="G12198.1:cds"/>
    </source>
</evidence>
<evidence type="ECO:0000313" key="2">
    <source>
        <dbReference type="Proteomes" id="UP000005408"/>
    </source>
</evidence>
<sequence length="164" mass="18676">MAMFNNYPQRLVARQNPVSYPLYMHVSRIIKILARGQQNQTEIFEDNQCTIEKLTQTRFDELRTESASWKKTFNALKKEGKLTKKMLQTNSLRVHVIQDCIIVRPTWKSGIRSLRALTNEKAMGQLEAGAEEAVIGAGQGRVYKITKRVCNEFRENTGRGGGVS</sequence>
<name>A0A8W8I3B1_MAGGI</name>